<sequence length="442" mass="49799">MSNTSVFGNVEDVFQWMKQNCVARIQPGLERMEWMLERLNHPERRLKFIHIAGTNGKGSTAAMISTVLVEAGYKTGLFVSPYVTKWNERIQVDGEPISDESLVKWANHLYPLFVEMMEEGPGAPSPFEFWTLVALCYFAYEAIPWFIVWETGLGGKWDATNVVFPLVSVITQIGMDHKEFLGDTITHIAQEKAGIIKPGVPVVCGTTCPEATQVIVDEAKQKKCRLYVMNEDFHIDLIERTMDSQTFRFSNIYRSLDALKIPLAGEHQLQNAATAIMTLEVLRQYYATILEDFHFELGLRKVSWPGRLEKISEQPFILLDGAHNPDGMNALVKAVSAFYTYDRCLAMVAMMRDKEVDEMLKPLLTITDQILVTEVADAPRALPANELAERIKQMAPEKNVEVVSSVEKGLQCLKEWAAAKDLVLITGSLYLVSEARSLLVTE</sequence>
<reference evidence="21 22" key="1">
    <citation type="submission" date="2016-10" db="EMBL/GenBank/DDBJ databases">
        <authorList>
            <person name="de Groot N.N."/>
        </authorList>
    </citation>
    <scope>NUCLEOTIDE SEQUENCE [LARGE SCALE GENOMIC DNA]</scope>
    <source>
        <strain evidence="21 22">DSM 44778</strain>
    </source>
</reference>
<dbReference type="InterPro" id="IPR001645">
    <property type="entry name" value="Folylpolyglutamate_synth"/>
</dbReference>
<evidence type="ECO:0000256" key="10">
    <source>
        <dbReference type="ARBA" id="ARBA00022723"/>
    </source>
</evidence>
<evidence type="ECO:0000256" key="16">
    <source>
        <dbReference type="ARBA" id="ARBA00047493"/>
    </source>
</evidence>
<comment type="catalytic activity">
    <reaction evidence="17">
        <text>7,8-dihydropteroate + L-glutamate + ATP = 7,8-dihydrofolate + ADP + phosphate + H(+)</text>
        <dbReference type="Rhea" id="RHEA:23584"/>
        <dbReference type="ChEBI" id="CHEBI:15378"/>
        <dbReference type="ChEBI" id="CHEBI:17839"/>
        <dbReference type="ChEBI" id="CHEBI:29985"/>
        <dbReference type="ChEBI" id="CHEBI:30616"/>
        <dbReference type="ChEBI" id="CHEBI:43474"/>
        <dbReference type="ChEBI" id="CHEBI:57451"/>
        <dbReference type="ChEBI" id="CHEBI:456216"/>
        <dbReference type="EC" id="6.3.2.12"/>
    </reaction>
</comment>
<evidence type="ECO:0000256" key="5">
    <source>
        <dbReference type="ARBA" id="ARBA00011245"/>
    </source>
</evidence>
<dbReference type="GO" id="GO:0046872">
    <property type="term" value="F:metal ion binding"/>
    <property type="evidence" value="ECO:0007669"/>
    <property type="project" value="UniProtKB-KW"/>
</dbReference>
<evidence type="ECO:0000256" key="9">
    <source>
        <dbReference type="ARBA" id="ARBA00022598"/>
    </source>
</evidence>
<keyword evidence="9 18" id="KW-0436">Ligase</keyword>
<comment type="pathway">
    <text evidence="3">Cofactor biosynthesis; tetrahydrofolylpolyglutamate biosynthesis.</text>
</comment>
<feature type="domain" description="Mur ligase C-terminal" evidence="19">
    <location>
        <begin position="306"/>
        <end position="428"/>
    </location>
</feature>
<evidence type="ECO:0000256" key="17">
    <source>
        <dbReference type="ARBA" id="ARBA00049161"/>
    </source>
</evidence>
<comment type="subunit">
    <text evidence="5">Monomer.</text>
</comment>
<evidence type="ECO:0000256" key="1">
    <source>
        <dbReference type="ARBA" id="ARBA00001946"/>
    </source>
</evidence>
<accession>A0A1I3RA30</accession>
<proteinExistence type="inferred from homology"/>
<evidence type="ECO:0000256" key="2">
    <source>
        <dbReference type="ARBA" id="ARBA00004799"/>
    </source>
</evidence>
<dbReference type="GO" id="GO:0046656">
    <property type="term" value="P:folic acid biosynthetic process"/>
    <property type="evidence" value="ECO:0007669"/>
    <property type="project" value="UniProtKB-KW"/>
</dbReference>
<evidence type="ECO:0000256" key="11">
    <source>
        <dbReference type="ARBA" id="ARBA00022741"/>
    </source>
</evidence>
<dbReference type="Pfam" id="PF08245">
    <property type="entry name" value="Mur_ligase_M"/>
    <property type="match status" value="1"/>
</dbReference>
<feature type="domain" description="Mur ligase central" evidence="20">
    <location>
        <begin position="162"/>
        <end position="278"/>
    </location>
</feature>
<dbReference type="InterPro" id="IPR018109">
    <property type="entry name" value="Folylpolyglutamate_synth_CS"/>
</dbReference>
<gene>
    <name evidence="21" type="ORF">SAMN05421852_10957</name>
</gene>
<dbReference type="EC" id="6.3.2.12" evidence="6"/>
<evidence type="ECO:0000256" key="7">
    <source>
        <dbReference type="ARBA" id="ARBA00013025"/>
    </source>
</evidence>
<dbReference type="NCBIfam" id="TIGR01499">
    <property type="entry name" value="folC"/>
    <property type="match status" value="1"/>
</dbReference>
<dbReference type="GO" id="GO:0008841">
    <property type="term" value="F:dihydrofolate synthase activity"/>
    <property type="evidence" value="ECO:0007669"/>
    <property type="project" value="UniProtKB-EC"/>
</dbReference>
<dbReference type="STRING" id="46223.SAMN05421852_10957"/>
<dbReference type="Gene3D" id="3.90.190.20">
    <property type="entry name" value="Mur ligase, C-terminal domain"/>
    <property type="match status" value="1"/>
</dbReference>
<dbReference type="SUPFAM" id="SSF53623">
    <property type="entry name" value="MurD-like peptide ligases, catalytic domain"/>
    <property type="match status" value="1"/>
</dbReference>
<dbReference type="PANTHER" id="PTHR11136">
    <property type="entry name" value="FOLYLPOLYGLUTAMATE SYNTHASE-RELATED"/>
    <property type="match status" value="1"/>
</dbReference>
<organism evidence="21 22">
    <name type="scientific">Thermoflavimicrobium dichotomicum</name>
    <dbReference type="NCBI Taxonomy" id="46223"/>
    <lineage>
        <taxon>Bacteria</taxon>
        <taxon>Bacillati</taxon>
        <taxon>Bacillota</taxon>
        <taxon>Bacilli</taxon>
        <taxon>Bacillales</taxon>
        <taxon>Thermoactinomycetaceae</taxon>
        <taxon>Thermoflavimicrobium</taxon>
    </lineage>
</organism>
<evidence type="ECO:0000313" key="22">
    <source>
        <dbReference type="Proteomes" id="UP000199545"/>
    </source>
</evidence>
<dbReference type="SUPFAM" id="SSF53244">
    <property type="entry name" value="MurD-like peptide ligases, peptide-binding domain"/>
    <property type="match status" value="1"/>
</dbReference>
<keyword evidence="13" id="KW-0460">Magnesium</keyword>
<evidence type="ECO:0000256" key="14">
    <source>
        <dbReference type="ARBA" id="ARBA00022909"/>
    </source>
</evidence>
<evidence type="ECO:0000256" key="12">
    <source>
        <dbReference type="ARBA" id="ARBA00022840"/>
    </source>
</evidence>
<dbReference type="Pfam" id="PF02875">
    <property type="entry name" value="Mur_ligase_C"/>
    <property type="match status" value="1"/>
</dbReference>
<keyword evidence="22" id="KW-1185">Reference proteome</keyword>
<dbReference type="Gene3D" id="3.40.1190.10">
    <property type="entry name" value="Mur-like, catalytic domain"/>
    <property type="match status" value="1"/>
</dbReference>
<dbReference type="FunFam" id="3.40.1190.10:FF:000004">
    <property type="entry name" value="Dihydrofolate synthase/folylpolyglutamate synthase"/>
    <property type="match status" value="1"/>
</dbReference>
<dbReference type="InterPro" id="IPR036565">
    <property type="entry name" value="Mur-like_cat_sf"/>
</dbReference>
<dbReference type="InterPro" id="IPR013221">
    <property type="entry name" value="Mur_ligase_cen"/>
</dbReference>
<name>A0A1I3RA30_9BACL</name>
<evidence type="ECO:0000256" key="6">
    <source>
        <dbReference type="ARBA" id="ARBA00013023"/>
    </source>
</evidence>
<protein>
    <recommendedName>
        <fullName evidence="8">Dihydrofolate synthase/folylpolyglutamate synthase</fullName>
        <ecNumber evidence="6">6.3.2.12</ecNumber>
        <ecNumber evidence="7">6.3.2.17</ecNumber>
    </recommendedName>
    <alternativeName>
        <fullName evidence="15">Tetrahydrofolylpolyglutamate synthase</fullName>
    </alternativeName>
</protein>
<evidence type="ECO:0000256" key="18">
    <source>
        <dbReference type="PIRNR" id="PIRNR001563"/>
    </source>
</evidence>
<evidence type="ECO:0000256" key="13">
    <source>
        <dbReference type="ARBA" id="ARBA00022842"/>
    </source>
</evidence>
<comment type="pathway">
    <text evidence="2">Cofactor biosynthesis; tetrahydrofolate biosynthesis; 7,8-dihydrofolate from 2-amino-4-hydroxy-6-hydroxymethyl-7,8-dihydropteridine diphosphate and 4-aminobenzoate: step 2/2.</text>
</comment>
<dbReference type="GO" id="GO:0005524">
    <property type="term" value="F:ATP binding"/>
    <property type="evidence" value="ECO:0007669"/>
    <property type="project" value="UniProtKB-KW"/>
</dbReference>
<evidence type="ECO:0000256" key="4">
    <source>
        <dbReference type="ARBA" id="ARBA00008276"/>
    </source>
</evidence>
<dbReference type="Proteomes" id="UP000199545">
    <property type="component" value="Unassembled WGS sequence"/>
</dbReference>
<dbReference type="InterPro" id="IPR004101">
    <property type="entry name" value="Mur_ligase_C"/>
</dbReference>
<comment type="cofactor">
    <cofactor evidence="1">
        <name>Mg(2+)</name>
        <dbReference type="ChEBI" id="CHEBI:18420"/>
    </cofactor>
</comment>
<dbReference type="PANTHER" id="PTHR11136:SF0">
    <property type="entry name" value="DIHYDROFOLATE SYNTHETASE-RELATED"/>
    <property type="match status" value="1"/>
</dbReference>
<dbReference type="InterPro" id="IPR036615">
    <property type="entry name" value="Mur_ligase_C_dom_sf"/>
</dbReference>
<comment type="similarity">
    <text evidence="4 18">Belongs to the folylpolyglutamate synthase family.</text>
</comment>
<evidence type="ECO:0000256" key="3">
    <source>
        <dbReference type="ARBA" id="ARBA00005150"/>
    </source>
</evidence>
<keyword evidence="11 18" id="KW-0547">Nucleotide-binding</keyword>
<evidence type="ECO:0000259" key="20">
    <source>
        <dbReference type="Pfam" id="PF08245"/>
    </source>
</evidence>
<dbReference type="PROSITE" id="PS01011">
    <property type="entry name" value="FOLYLPOLYGLU_SYNT_1"/>
    <property type="match status" value="1"/>
</dbReference>
<evidence type="ECO:0000259" key="19">
    <source>
        <dbReference type="Pfam" id="PF02875"/>
    </source>
</evidence>
<dbReference type="AlphaFoldDB" id="A0A1I3RA30"/>
<dbReference type="OrthoDB" id="9809356at2"/>
<evidence type="ECO:0000256" key="8">
    <source>
        <dbReference type="ARBA" id="ARBA00019357"/>
    </source>
</evidence>
<dbReference type="EMBL" id="FORR01000009">
    <property type="protein sequence ID" value="SFJ42231.1"/>
    <property type="molecule type" value="Genomic_DNA"/>
</dbReference>
<keyword evidence="14" id="KW-0289">Folate biosynthesis</keyword>
<evidence type="ECO:0000256" key="15">
    <source>
        <dbReference type="ARBA" id="ARBA00030592"/>
    </source>
</evidence>
<evidence type="ECO:0000313" key="21">
    <source>
        <dbReference type="EMBL" id="SFJ42231.1"/>
    </source>
</evidence>
<keyword evidence="10" id="KW-0479">Metal-binding</keyword>
<dbReference type="GO" id="GO:0004326">
    <property type="term" value="F:tetrahydrofolylpolyglutamate synthase activity"/>
    <property type="evidence" value="ECO:0007669"/>
    <property type="project" value="UniProtKB-EC"/>
</dbReference>
<keyword evidence="12 18" id="KW-0067">ATP-binding</keyword>
<dbReference type="PIRSF" id="PIRSF001563">
    <property type="entry name" value="Folylpolyglu_synth"/>
    <property type="match status" value="1"/>
</dbReference>
<dbReference type="EC" id="6.3.2.17" evidence="7"/>
<comment type="catalytic activity">
    <reaction evidence="16">
        <text>(6S)-5,6,7,8-tetrahydrofolyl-(gamma-L-Glu)(n) + L-glutamate + ATP = (6S)-5,6,7,8-tetrahydrofolyl-(gamma-L-Glu)(n+1) + ADP + phosphate + H(+)</text>
        <dbReference type="Rhea" id="RHEA:10580"/>
        <dbReference type="Rhea" id="RHEA-COMP:14738"/>
        <dbReference type="Rhea" id="RHEA-COMP:14740"/>
        <dbReference type="ChEBI" id="CHEBI:15378"/>
        <dbReference type="ChEBI" id="CHEBI:29985"/>
        <dbReference type="ChEBI" id="CHEBI:30616"/>
        <dbReference type="ChEBI" id="CHEBI:43474"/>
        <dbReference type="ChEBI" id="CHEBI:141005"/>
        <dbReference type="ChEBI" id="CHEBI:456216"/>
        <dbReference type="EC" id="6.3.2.17"/>
    </reaction>
</comment>
<dbReference type="RefSeq" id="WP_093230149.1">
    <property type="nucleotide sequence ID" value="NZ_FORR01000009.1"/>
</dbReference>
<dbReference type="GO" id="GO:0005737">
    <property type="term" value="C:cytoplasm"/>
    <property type="evidence" value="ECO:0007669"/>
    <property type="project" value="TreeGrafter"/>
</dbReference>